<protein>
    <submittedName>
        <fullName evidence="3">Uncharacterized protein</fullName>
    </submittedName>
</protein>
<accession>A0A8J4DKF1</accession>
<feature type="chain" id="PRO_5038357902" evidence="2">
    <location>
        <begin position="26"/>
        <end position="213"/>
    </location>
</feature>
<gene>
    <name evidence="3" type="ORF">Sya03_33420</name>
</gene>
<dbReference type="AlphaFoldDB" id="A0A8J4DKF1"/>
<dbReference type="EMBL" id="BOOY01000025">
    <property type="protein sequence ID" value="GIJ03990.1"/>
    <property type="molecule type" value="Genomic_DNA"/>
</dbReference>
<proteinExistence type="predicted"/>
<evidence type="ECO:0000313" key="3">
    <source>
        <dbReference type="EMBL" id="GIJ03990.1"/>
    </source>
</evidence>
<dbReference type="Proteomes" id="UP000652013">
    <property type="component" value="Unassembled WGS sequence"/>
</dbReference>
<evidence type="ECO:0000256" key="2">
    <source>
        <dbReference type="SAM" id="SignalP"/>
    </source>
</evidence>
<feature type="region of interest" description="Disordered" evidence="1">
    <location>
        <begin position="32"/>
        <end position="67"/>
    </location>
</feature>
<comment type="caution">
    <text evidence="3">The sequence shown here is derived from an EMBL/GenBank/DDBJ whole genome shotgun (WGS) entry which is preliminary data.</text>
</comment>
<feature type="signal peptide" evidence="2">
    <location>
        <begin position="1"/>
        <end position="25"/>
    </location>
</feature>
<evidence type="ECO:0000256" key="1">
    <source>
        <dbReference type="SAM" id="MobiDB-lite"/>
    </source>
</evidence>
<sequence>MRATPLLIAGAAAVCVATAVTGAVAASAAEKGGAPAPVPAAARSAAPPSAPPGQPGEYEPPAADPKGDVIDAGFGDWAFWAEPVDIDQPGITFGIMAGTRKGSALTPVVMANETDGDDTAPGFHAVQGGMVVGDDNAATPAFGYYAGPAATITARGKGGTVTAKQAVWSEDSTVVVFWFDPAEVGRNFMPKDLTAFDAAGAKLPTGDNAPGVG</sequence>
<feature type="compositionally biased region" description="Low complexity" evidence="1">
    <location>
        <begin position="32"/>
        <end position="47"/>
    </location>
</feature>
<keyword evidence="2" id="KW-0732">Signal</keyword>
<organism evidence="3 4">
    <name type="scientific">Spirilliplanes yamanashiensis</name>
    <dbReference type="NCBI Taxonomy" id="42233"/>
    <lineage>
        <taxon>Bacteria</taxon>
        <taxon>Bacillati</taxon>
        <taxon>Actinomycetota</taxon>
        <taxon>Actinomycetes</taxon>
        <taxon>Micromonosporales</taxon>
        <taxon>Micromonosporaceae</taxon>
        <taxon>Spirilliplanes</taxon>
    </lineage>
</organism>
<name>A0A8J4DKF1_9ACTN</name>
<reference evidence="3" key="1">
    <citation type="submission" date="2021-01" db="EMBL/GenBank/DDBJ databases">
        <title>Whole genome shotgun sequence of Spirilliplanes yamanashiensis NBRC 15828.</title>
        <authorList>
            <person name="Komaki H."/>
            <person name="Tamura T."/>
        </authorList>
    </citation>
    <scope>NUCLEOTIDE SEQUENCE</scope>
    <source>
        <strain evidence="3">NBRC 15828</strain>
    </source>
</reference>
<dbReference type="RefSeq" id="WP_203939230.1">
    <property type="nucleotide sequence ID" value="NZ_BAAAGJ010000002.1"/>
</dbReference>
<evidence type="ECO:0000313" key="4">
    <source>
        <dbReference type="Proteomes" id="UP000652013"/>
    </source>
</evidence>
<keyword evidence="4" id="KW-1185">Reference proteome</keyword>